<protein>
    <submittedName>
        <fullName evidence="7">ABC transporter substrate-binding protein</fullName>
    </submittedName>
</protein>
<dbReference type="EMBL" id="RHHQ01000020">
    <property type="protein sequence ID" value="RNB82317.1"/>
    <property type="molecule type" value="Genomic_DNA"/>
</dbReference>
<feature type="compositionally biased region" description="Low complexity" evidence="4">
    <location>
        <begin position="26"/>
        <end position="53"/>
    </location>
</feature>
<dbReference type="RefSeq" id="WP_122920395.1">
    <property type="nucleotide sequence ID" value="NZ_RHHQ01000020.1"/>
</dbReference>
<comment type="similarity">
    <text evidence="1">Belongs to the bacterial solute-binding protein 5 family.</text>
</comment>
<dbReference type="PANTHER" id="PTHR30290:SF9">
    <property type="entry name" value="OLIGOPEPTIDE-BINDING PROTEIN APPA"/>
    <property type="match status" value="1"/>
</dbReference>
<dbReference type="AlphaFoldDB" id="A0A3M8D4E5"/>
<evidence type="ECO:0000256" key="2">
    <source>
        <dbReference type="ARBA" id="ARBA00022448"/>
    </source>
</evidence>
<evidence type="ECO:0000256" key="4">
    <source>
        <dbReference type="SAM" id="MobiDB-lite"/>
    </source>
</evidence>
<dbReference type="OrthoDB" id="9796817at2"/>
<feature type="signal peptide" evidence="5">
    <location>
        <begin position="1"/>
        <end position="19"/>
    </location>
</feature>
<feature type="region of interest" description="Disordered" evidence="4">
    <location>
        <begin position="537"/>
        <end position="556"/>
    </location>
</feature>
<proteinExistence type="inferred from homology"/>
<evidence type="ECO:0000313" key="8">
    <source>
        <dbReference type="Proteomes" id="UP000271031"/>
    </source>
</evidence>
<dbReference type="Pfam" id="PF00496">
    <property type="entry name" value="SBP_bac_5"/>
    <property type="match status" value="1"/>
</dbReference>
<dbReference type="Proteomes" id="UP000271031">
    <property type="component" value="Unassembled WGS sequence"/>
</dbReference>
<evidence type="ECO:0000256" key="5">
    <source>
        <dbReference type="SAM" id="SignalP"/>
    </source>
</evidence>
<dbReference type="GO" id="GO:0015833">
    <property type="term" value="P:peptide transport"/>
    <property type="evidence" value="ECO:0007669"/>
    <property type="project" value="TreeGrafter"/>
</dbReference>
<keyword evidence="3 5" id="KW-0732">Signal</keyword>
<dbReference type="GO" id="GO:1904680">
    <property type="term" value="F:peptide transmembrane transporter activity"/>
    <property type="evidence" value="ECO:0007669"/>
    <property type="project" value="TreeGrafter"/>
</dbReference>
<dbReference type="PROSITE" id="PS51257">
    <property type="entry name" value="PROKAR_LIPOPROTEIN"/>
    <property type="match status" value="1"/>
</dbReference>
<keyword evidence="8" id="KW-1185">Reference proteome</keyword>
<comment type="caution">
    <text evidence="7">The sequence shown here is derived from an EMBL/GenBank/DDBJ whole genome shotgun (WGS) entry which is preliminary data.</text>
</comment>
<name>A0A3M8D4E5_9BACL</name>
<feature type="chain" id="PRO_5038881441" evidence="5">
    <location>
        <begin position="20"/>
        <end position="556"/>
    </location>
</feature>
<evidence type="ECO:0000256" key="3">
    <source>
        <dbReference type="ARBA" id="ARBA00022729"/>
    </source>
</evidence>
<accession>A0A3M8D4E5</accession>
<organism evidence="7 8">
    <name type="scientific">Brevibacillus fluminis</name>
    <dbReference type="NCBI Taxonomy" id="511487"/>
    <lineage>
        <taxon>Bacteria</taxon>
        <taxon>Bacillati</taxon>
        <taxon>Bacillota</taxon>
        <taxon>Bacilli</taxon>
        <taxon>Bacillales</taxon>
        <taxon>Paenibacillaceae</taxon>
        <taxon>Brevibacillus</taxon>
    </lineage>
</organism>
<dbReference type="InterPro" id="IPR030678">
    <property type="entry name" value="Peptide/Ni-bd"/>
</dbReference>
<evidence type="ECO:0000313" key="7">
    <source>
        <dbReference type="EMBL" id="RNB82317.1"/>
    </source>
</evidence>
<dbReference type="PIRSF" id="PIRSF002741">
    <property type="entry name" value="MppA"/>
    <property type="match status" value="1"/>
</dbReference>
<keyword evidence="2" id="KW-0813">Transport</keyword>
<dbReference type="PANTHER" id="PTHR30290">
    <property type="entry name" value="PERIPLASMIC BINDING COMPONENT OF ABC TRANSPORTER"/>
    <property type="match status" value="1"/>
</dbReference>
<dbReference type="InterPro" id="IPR000914">
    <property type="entry name" value="SBP_5_dom"/>
</dbReference>
<dbReference type="CDD" id="cd08493">
    <property type="entry name" value="PBP2_DppA_like"/>
    <property type="match status" value="1"/>
</dbReference>
<dbReference type="GO" id="GO:0042597">
    <property type="term" value="C:periplasmic space"/>
    <property type="evidence" value="ECO:0007669"/>
    <property type="project" value="UniProtKB-ARBA"/>
</dbReference>
<dbReference type="GO" id="GO:0043190">
    <property type="term" value="C:ATP-binding cassette (ABC) transporter complex"/>
    <property type="evidence" value="ECO:0007669"/>
    <property type="project" value="InterPro"/>
</dbReference>
<gene>
    <name evidence="7" type="ORF">EDM56_23615</name>
</gene>
<dbReference type="Gene3D" id="3.10.105.10">
    <property type="entry name" value="Dipeptide-binding Protein, Domain 3"/>
    <property type="match status" value="1"/>
</dbReference>
<sequence>MKKSLLTAALSGMMALTMALTGCGSPQQTAQQTPAPSDSSAQTPAQPAPADTANKGPKQLIFGRGGDSVGLDPIQTDDGESAKITENVFETLVKYEPTNTNIVPGLAESWEISPDGKTYTFKLRQGVKFHDGTDFNAEAVVWNFNRWMDKSNPFHNKDGYVYYNDMFGGYKGDKDHVIDTVKAIDASTVEFKLFRPVSPFLNNLGMYCFGISSPTAVQKFGDKYIENPVGTGPFKFVEWKRNDSITLEKNPDYWNKGLPKLDKLVFKVIPDNSARLTALNSGEIDIMDGLNPDDAQSVKDNKDLQLFLRPGMNVGFLSFNVEKKPFDNPKVREAIAYAINKPALIEAFFAGLGEPAVNPMPPSVWGYNDAIKDREYNLDKAKQLLAEAGFPNGFKTKFWAMPVPRPYMPDGQKIAEAIQQDLKKIGVETEIVTMEWATYLEKTKNGEQDMYLLGWTGDNGDPDNFLYVLLDKNNIGSGNRSRYANEEVHKLLLQAQSEPSKDKRTELYKQAQELIYKDVPLIPIAHATPPIAGKAGITGYQPHPTGSESLENVEWK</sequence>
<dbReference type="Gene3D" id="3.40.190.10">
    <property type="entry name" value="Periplasmic binding protein-like II"/>
    <property type="match status" value="1"/>
</dbReference>
<dbReference type="InterPro" id="IPR039424">
    <property type="entry name" value="SBP_5"/>
</dbReference>
<feature type="region of interest" description="Disordered" evidence="4">
    <location>
        <begin position="24"/>
        <end position="78"/>
    </location>
</feature>
<feature type="domain" description="Solute-binding protein family 5" evidence="6">
    <location>
        <begin position="101"/>
        <end position="476"/>
    </location>
</feature>
<evidence type="ECO:0000256" key="1">
    <source>
        <dbReference type="ARBA" id="ARBA00005695"/>
    </source>
</evidence>
<dbReference type="Gene3D" id="3.90.76.10">
    <property type="entry name" value="Dipeptide-binding Protein, Domain 1"/>
    <property type="match status" value="1"/>
</dbReference>
<reference evidence="7 8" key="1">
    <citation type="submission" date="2018-10" db="EMBL/GenBank/DDBJ databases">
        <title>Phylogenomics of Brevibacillus.</title>
        <authorList>
            <person name="Dunlap C."/>
        </authorList>
    </citation>
    <scope>NUCLEOTIDE SEQUENCE [LARGE SCALE GENOMIC DNA]</scope>
    <source>
        <strain evidence="7 8">JCM 15716</strain>
    </source>
</reference>
<dbReference type="SUPFAM" id="SSF53850">
    <property type="entry name" value="Periplasmic binding protein-like II"/>
    <property type="match status" value="1"/>
</dbReference>
<evidence type="ECO:0000259" key="6">
    <source>
        <dbReference type="Pfam" id="PF00496"/>
    </source>
</evidence>